<keyword evidence="1" id="KW-0238">DNA-binding</keyword>
<name>A0A1Y3U9Q9_9ACTN</name>
<dbReference type="RefSeq" id="WP_087186743.1">
    <property type="nucleotide sequence ID" value="NZ_CALUIC010000013.1"/>
</dbReference>
<evidence type="ECO:0000256" key="2">
    <source>
        <dbReference type="SAM" id="MobiDB-lite"/>
    </source>
</evidence>
<evidence type="ECO:0000313" key="4">
    <source>
        <dbReference type="EMBL" id="OUN42070.1"/>
    </source>
</evidence>
<dbReference type="InterPro" id="IPR010982">
    <property type="entry name" value="Lambda_DNA-bd_dom_sf"/>
</dbReference>
<dbReference type="PROSITE" id="PS50943">
    <property type="entry name" value="HTH_CROC1"/>
    <property type="match status" value="1"/>
</dbReference>
<organism evidence="4 5">
    <name type="scientific">Enorma massiliensis</name>
    <dbReference type="NCBI Taxonomy" id="1472761"/>
    <lineage>
        <taxon>Bacteria</taxon>
        <taxon>Bacillati</taxon>
        <taxon>Actinomycetota</taxon>
        <taxon>Coriobacteriia</taxon>
        <taxon>Coriobacteriales</taxon>
        <taxon>Coriobacteriaceae</taxon>
        <taxon>Enorma</taxon>
    </lineage>
</organism>
<protein>
    <recommendedName>
        <fullName evidence="3">HTH cro/C1-type domain-containing protein</fullName>
    </recommendedName>
</protein>
<dbReference type="InterPro" id="IPR001387">
    <property type="entry name" value="Cro/C1-type_HTH"/>
</dbReference>
<dbReference type="STRING" id="1118060.GCA_000311845_00556"/>
<dbReference type="Pfam" id="PF01381">
    <property type="entry name" value="HTH_3"/>
    <property type="match status" value="1"/>
</dbReference>
<accession>A0A1Y3U9Q9</accession>
<evidence type="ECO:0000256" key="1">
    <source>
        <dbReference type="ARBA" id="ARBA00023125"/>
    </source>
</evidence>
<comment type="caution">
    <text evidence="4">The sequence shown here is derived from an EMBL/GenBank/DDBJ whole genome shotgun (WGS) entry which is preliminary data.</text>
</comment>
<dbReference type="CDD" id="cd00093">
    <property type="entry name" value="HTH_XRE"/>
    <property type="match status" value="1"/>
</dbReference>
<keyword evidence="5" id="KW-1185">Reference proteome</keyword>
<evidence type="ECO:0000259" key="3">
    <source>
        <dbReference type="PROSITE" id="PS50943"/>
    </source>
</evidence>
<proteinExistence type="predicted"/>
<dbReference type="SMART" id="SM00530">
    <property type="entry name" value="HTH_XRE"/>
    <property type="match status" value="1"/>
</dbReference>
<feature type="domain" description="HTH cro/C1-type" evidence="3">
    <location>
        <begin position="9"/>
        <end position="63"/>
    </location>
</feature>
<reference evidence="5" key="1">
    <citation type="submission" date="2017-04" db="EMBL/GenBank/DDBJ databases">
        <title>Function of individual gut microbiota members based on whole genome sequencing of pure cultures obtained from chicken caecum.</title>
        <authorList>
            <person name="Medvecky M."/>
            <person name="Cejkova D."/>
            <person name="Polansky O."/>
            <person name="Karasova D."/>
            <person name="Kubasova T."/>
            <person name="Cizek A."/>
            <person name="Rychlik I."/>
        </authorList>
    </citation>
    <scope>NUCLEOTIDE SEQUENCE [LARGE SCALE GENOMIC DNA]</scope>
    <source>
        <strain evidence="5">An70</strain>
    </source>
</reference>
<dbReference type="Gene3D" id="1.10.260.40">
    <property type="entry name" value="lambda repressor-like DNA-binding domains"/>
    <property type="match status" value="1"/>
</dbReference>
<dbReference type="eggNOG" id="COG1396">
    <property type="taxonomic scope" value="Bacteria"/>
</dbReference>
<dbReference type="PANTHER" id="PTHR46558">
    <property type="entry name" value="TRACRIPTIONAL REGULATORY PROTEIN-RELATED-RELATED"/>
    <property type="match status" value="1"/>
</dbReference>
<evidence type="ECO:0000313" key="5">
    <source>
        <dbReference type="Proteomes" id="UP000196560"/>
    </source>
</evidence>
<feature type="region of interest" description="Disordered" evidence="2">
    <location>
        <begin position="91"/>
        <end position="112"/>
    </location>
</feature>
<dbReference type="SUPFAM" id="SSF47413">
    <property type="entry name" value="lambda repressor-like DNA-binding domains"/>
    <property type="match status" value="1"/>
</dbReference>
<sequence length="241" mass="25844">MNGQLAQRLYGLRRANGLSQEELARKLAVSRQSVSKWECGDALPSTENLFALAELYGVGMATLMDDVRNDAREEDRCAGYDVEPRAACSEAGTAADADVPGSDSAPPAHQKPSGRWLKIACLALLGIVAATFIVCCVTAKPDLHVIEGTVVASDRASDDFVVDLGRGYDYRYWVISVDSNTMYSHAIEQDGEAPEETETDPFAPAVGQHVQVSIKTHAQNAPQATNLAESVCVIEQAEGES</sequence>
<dbReference type="PANTHER" id="PTHR46558:SF13">
    <property type="entry name" value="HTH-TYPE TRANSCRIPTIONAL REGULATOR IMMR"/>
    <property type="match status" value="1"/>
</dbReference>
<dbReference type="AlphaFoldDB" id="A0A1Y3U9Q9"/>
<dbReference type="Proteomes" id="UP000196560">
    <property type="component" value="Unassembled WGS sequence"/>
</dbReference>
<dbReference type="EMBL" id="NFHO01000009">
    <property type="protein sequence ID" value="OUN42070.1"/>
    <property type="molecule type" value="Genomic_DNA"/>
</dbReference>
<gene>
    <name evidence="4" type="ORF">B5G21_07985</name>
</gene>
<dbReference type="GO" id="GO:0003677">
    <property type="term" value="F:DNA binding"/>
    <property type="evidence" value="ECO:0007669"/>
    <property type="project" value="UniProtKB-KW"/>
</dbReference>